<proteinExistence type="predicted"/>
<comment type="caution">
    <text evidence="1">The sequence shown here is derived from an EMBL/GenBank/DDBJ whole genome shotgun (WGS) entry which is preliminary data.</text>
</comment>
<gene>
    <name evidence="1" type="ORF">C5S46_05140</name>
</gene>
<accession>A0AC61SA26</accession>
<evidence type="ECO:0000313" key="2">
    <source>
        <dbReference type="Proteomes" id="UP000315423"/>
    </source>
</evidence>
<organism evidence="1 2">
    <name type="scientific">Candidatus Methanomarinus sp</name>
    <dbReference type="NCBI Taxonomy" id="3386244"/>
    <lineage>
        <taxon>Archaea</taxon>
        <taxon>Methanobacteriati</taxon>
        <taxon>Methanobacteriota</taxon>
        <taxon>Stenosarchaea group</taxon>
        <taxon>Methanomicrobia</taxon>
        <taxon>Methanosarcinales</taxon>
        <taxon>ANME-2 cluster</taxon>
        <taxon>Candidatus Methanocomedenaceae</taxon>
        <taxon>Candidatus Methanomarinus</taxon>
    </lineage>
</organism>
<name>A0AC61SA26_9EURY</name>
<dbReference type="EMBL" id="QYBA01000172">
    <property type="protein sequence ID" value="TKY91563.1"/>
    <property type="molecule type" value="Genomic_DNA"/>
</dbReference>
<sequence>MNVRREMLELIVRNIDRQTRMVNDMLDISRIESGNMRFRKEMQDMDEIINSAI</sequence>
<reference evidence="1" key="1">
    <citation type="submission" date="2018-09" db="EMBL/GenBank/DDBJ databases">
        <title>A genomic encyclopedia of anaerobic methanotrophic archaea.</title>
        <authorList>
            <person name="Skennerton C.T."/>
            <person name="Chadwick G.L."/>
            <person name="Laso-Perez R."/>
            <person name="Leu A.O."/>
            <person name="Speth D.R."/>
            <person name="Yu H."/>
            <person name="Morgan-Lang C."/>
            <person name="Hatzenpichler R."/>
            <person name="Goudeau D."/>
            <person name="Malmstrom R."/>
            <person name="Woyke T."/>
            <person name="Hallam S."/>
            <person name="Tyson G.W."/>
            <person name="Wegener G."/>
            <person name="Boetius A."/>
            <person name="Orphan V.J."/>
        </authorList>
    </citation>
    <scope>NUCLEOTIDE SEQUENCE</scope>
    <source>
        <strain evidence="1">CONS3730D10UFb2</strain>
    </source>
</reference>
<protein>
    <submittedName>
        <fullName evidence="1">Uncharacterized protein</fullName>
    </submittedName>
</protein>
<feature type="non-terminal residue" evidence="1">
    <location>
        <position position="53"/>
    </location>
</feature>
<dbReference type="Proteomes" id="UP000315423">
    <property type="component" value="Unassembled WGS sequence"/>
</dbReference>
<evidence type="ECO:0000313" key="1">
    <source>
        <dbReference type="EMBL" id="TKY91563.1"/>
    </source>
</evidence>